<feature type="active site" description="Nucleophile" evidence="4 5">
    <location>
        <position position="52"/>
    </location>
</feature>
<keyword evidence="2 4" id="KW-0819">tRNA processing</keyword>
<evidence type="ECO:0000256" key="7">
    <source>
        <dbReference type="RuleBase" id="RU003792"/>
    </source>
</evidence>
<dbReference type="InterPro" id="IPR001406">
    <property type="entry name" value="PsdUridine_synth_TruA"/>
</dbReference>
<sequence length="244" mass="27898">MNYKLMIEYDGGRYKGWQRLGAEEKTIQGKIEQALSQLEGRPVEIVGSSRTDAGVHALGQVANVRLDTPQTGDGIKNFLNHYLPEDISITRITRVPERFHARYHAKGKTYLYKIWNGDYSHPFLRKYSMHIPEKLDLGRMQKAASFFIGEHDFTAYSNAKSKKKSSVCRITSLDIEEQDGLIQIRICGNRFLYNMVRKIVGSLIEAGLCRLDPDQVPEILKAKKRNRTGRLAEARGLYLESVDY</sequence>
<evidence type="ECO:0000259" key="8">
    <source>
        <dbReference type="Pfam" id="PF01416"/>
    </source>
</evidence>
<comment type="function">
    <text evidence="4">Formation of pseudouridine at positions 38, 39 and 40 in the anticodon stem and loop of transfer RNAs.</text>
</comment>
<dbReference type="SUPFAM" id="SSF55120">
    <property type="entry name" value="Pseudouridine synthase"/>
    <property type="match status" value="1"/>
</dbReference>
<comment type="caution">
    <text evidence="4">Lacks conserved residue(s) required for the propagation of feature annotation.</text>
</comment>
<evidence type="ECO:0000256" key="4">
    <source>
        <dbReference type="HAMAP-Rule" id="MF_00171"/>
    </source>
</evidence>
<feature type="domain" description="Pseudouridine synthase I TruA alpha/beta" evidence="8">
    <location>
        <begin position="143"/>
        <end position="244"/>
    </location>
</feature>
<dbReference type="GO" id="GO:0160147">
    <property type="term" value="F:tRNA pseudouridine(38-40) synthase activity"/>
    <property type="evidence" value="ECO:0007669"/>
    <property type="project" value="UniProtKB-EC"/>
</dbReference>
<dbReference type="InterPro" id="IPR020097">
    <property type="entry name" value="PsdUridine_synth_TruA_a/b_dom"/>
</dbReference>
<dbReference type="PANTHER" id="PTHR11142:SF22">
    <property type="entry name" value="TRNA PSEUDOURIDINE SYNTHASE A 2"/>
    <property type="match status" value="1"/>
</dbReference>
<comment type="subunit">
    <text evidence="4">Homodimer.</text>
</comment>
<dbReference type="InterPro" id="IPR020095">
    <property type="entry name" value="PsdUridine_synth_TruA_C"/>
</dbReference>
<name>A0AAU8IHH9_9BACL</name>
<dbReference type="CDD" id="cd02570">
    <property type="entry name" value="PseudoU_synth_EcTruA"/>
    <property type="match status" value="1"/>
</dbReference>
<reference evidence="9" key="1">
    <citation type="submission" date="2024-06" db="EMBL/GenBank/DDBJ databases">
        <authorList>
            <person name="Fan A."/>
            <person name="Zhang F.Y."/>
            <person name="Zhang L."/>
        </authorList>
    </citation>
    <scope>NUCLEOTIDE SEQUENCE</scope>
    <source>
        <strain evidence="9">Y61</strain>
    </source>
</reference>
<dbReference type="Gene3D" id="3.30.70.580">
    <property type="entry name" value="Pseudouridine synthase I, catalytic domain, N-terminal subdomain"/>
    <property type="match status" value="1"/>
</dbReference>
<dbReference type="FunFam" id="3.30.70.580:FF:000001">
    <property type="entry name" value="tRNA pseudouridine synthase A"/>
    <property type="match status" value="1"/>
</dbReference>
<dbReference type="RefSeq" id="WP_353948819.1">
    <property type="nucleotide sequence ID" value="NZ_CP159510.1"/>
</dbReference>
<gene>
    <name evidence="4 9" type="primary">truA</name>
    <name evidence="9" type="ORF">ABNN70_04130</name>
</gene>
<dbReference type="HAMAP" id="MF_00171">
    <property type="entry name" value="TruA"/>
    <property type="match status" value="1"/>
</dbReference>
<proteinExistence type="inferred from homology"/>
<dbReference type="AlphaFoldDB" id="A0AAU8IHH9"/>
<dbReference type="Pfam" id="PF01416">
    <property type="entry name" value="PseudoU_synth_1"/>
    <property type="match status" value="2"/>
</dbReference>
<evidence type="ECO:0000256" key="5">
    <source>
        <dbReference type="PIRSR" id="PIRSR001430-1"/>
    </source>
</evidence>
<feature type="domain" description="Pseudouridine synthase I TruA alpha/beta" evidence="8">
    <location>
        <begin position="7"/>
        <end position="103"/>
    </location>
</feature>
<evidence type="ECO:0000256" key="2">
    <source>
        <dbReference type="ARBA" id="ARBA00022694"/>
    </source>
</evidence>
<feature type="binding site" evidence="4 6">
    <location>
        <position position="110"/>
    </location>
    <ligand>
        <name>substrate</name>
    </ligand>
</feature>
<dbReference type="EC" id="5.4.99.12" evidence="4"/>
<evidence type="ECO:0000313" key="9">
    <source>
        <dbReference type="EMBL" id="XCJ17683.1"/>
    </source>
</evidence>
<dbReference type="PANTHER" id="PTHR11142">
    <property type="entry name" value="PSEUDOURIDYLATE SYNTHASE"/>
    <property type="match status" value="1"/>
</dbReference>
<dbReference type="PIRSF" id="PIRSF001430">
    <property type="entry name" value="tRNA_psdUrid_synth"/>
    <property type="match status" value="1"/>
</dbReference>
<dbReference type="GO" id="GO:0003723">
    <property type="term" value="F:RNA binding"/>
    <property type="evidence" value="ECO:0007669"/>
    <property type="project" value="InterPro"/>
</dbReference>
<evidence type="ECO:0000256" key="6">
    <source>
        <dbReference type="PIRSR" id="PIRSR001430-2"/>
    </source>
</evidence>
<organism evidence="9">
    <name type="scientific">Sporolactobacillus sp. Y61</name>
    <dbReference type="NCBI Taxonomy" id="3160863"/>
    <lineage>
        <taxon>Bacteria</taxon>
        <taxon>Bacillati</taxon>
        <taxon>Bacillota</taxon>
        <taxon>Bacilli</taxon>
        <taxon>Bacillales</taxon>
        <taxon>Sporolactobacillaceae</taxon>
        <taxon>Sporolactobacillus</taxon>
    </lineage>
</organism>
<keyword evidence="3 4" id="KW-0413">Isomerase</keyword>
<comment type="similarity">
    <text evidence="1 4 7">Belongs to the tRNA pseudouridine synthase TruA family.</text>
</comment>
<dbReference type="EMBL" id="CP159510">
    <property type="protein sequence ID" value="XCJ17683.1"/>
    <property type="molecule type" value="Genomic_DNA"/>
</dbReference>
<dbReference type="Gene3D" id="3.30.70.660">
    <property type="entry name" value="Pseudouridine synthase I, catalytic domain, C-terminal subdomain"/>
    <property type="match status" value="1"/>
</dbReference>
<comment type="catalytic activity">
    <reaction evidence="4 7">
        <text>uridine(38/39/40) in tRNA = pseudouridine(38/39/40) in tRNA</text>
        <dbReference type="Rhea" id="RHEA:22376"/>
        <dbReference type="Rhea" id="RHEA-COMP:10085"/>
        <dbReference type="Rhea" id="RHEA-COMP:10087"/>
        <dbReference type="ChEBI" id="CHEBI:65314"/>
        <dbReference type="ChEBI" id="CHEBI:65315"/>
        <dbReference type="EC" id="5.4.99.12"/>
    </reaction>
</comment>
<accession>A0AAU8IHH9</accession>
<dbReference type="NCBIfam" id="TIGR00071">
    <property type="entry name" value="hisT_truA"/>
    <property type="match status" value="1"/>
</dbReference>
<dbReference type="GO" id="GO:0031119">
    <property type="term" value="P:tRNA pseudouridine synthesis"/>
    <property type="evidence" value="ECO:0007669"/>
    <property type="project" value="UniProtKB-UniRule"/>
</dbReference>
<evidence type="ECO:0000256" key="3">
    <source>
        <dbReference type="ARBA" id="ARBA00023235"/>
    </source>
</evidence>
<evidence type="ECO:0000256" key="1">
    <source>
        <dbReference type="ARBA" id="ARBA00009375"/>
    </source>
</evidence>
<dbReference type="InterPro" id="IPR020094">
    <property type="entry name" value="TruA/RsuA/RluB/E/F_N"/>
</dbReference>
<protein>
    <recommendedName>
        <fullName evidence="4">tRNA pseudouridine synthase A</fullName>
        <ecNumber evidence="4">5.4.99.12</ecNumber>
    </recommendedName>
    <alternativeName>
        <fullName evidence="4">tRNA pseudouridine(38-40) synthase</fullName>
    </alternativeName>
    <alternativeName>
        <fullName evidence="4">tRNA pseudouridylate synthase I</fullName>
    </alternativeName>
    <alternativeName>
        <fullName evidence="4">tRNA-uridine isomerase I</fullName>
    </alternativeName>
</protein>
<dbReference type="InterPro" id="IPR020103">
    <property type="entry name" value="PsdUridine_synth_cat_dom_sf"/>
</dbReference>